<keyword evidence="10" id="KW-0137">Centromere</keyword>
<evidence type="ECO:0000259" key="11">
    <source>
        <dbReference type="Pfam" id="PF06248"/>
    </source>
</evidence>
<dbReference type="Pfam" id="PF06248">
    <property type="entry name" value="Zw10_N"/>
    <property type="match status" value="1"/>
</dbReference>
<feature type="domain" description="Centromere/kinetochore protein zw10 middle" evidence="12">
    <location>
        <begin position="177"/>
        <end position="400"/>
    </location>
</feature>
<dbReference type="Gene3D" id="1.10.357.150">
    <property type="match status" value="1"/>
</dbReference>
<dbReference type="InterPro" id="IPR046362">
    <property type="entry name" value="Zw10/DSL1_C_sf"/>
</dbReference>
<organism evidence="15 16">
    <name type="scientific">Limulus polyphemus</name>
    <name type="common">Atlantic horseshoe crab</name>
    <dbReference type="NCBI Taxonomy" id="6850"/>
    <lineage>
        <taxon>Eukaryota</taxon>
        <taxon>Metazoa</taxon>
        <taxon>Ecdysozoa</taxon>
        <taxon>Arthropoda</taxon>
        <taxon>Chelicerata</taxon>
        <taxon>Merostomata</taxon>
        <taxon>Xiphosura</taxon>
        <taxon>Limulidae</taxon>
        <taxon>Limulus</taxon>
    </lineage>
</organism>
<dbReference type="Pfam" id="PF20665">
    <property type="entry name" value="Zw10_middle"/>
    <property type="match status" value="1"/>
</dbReference>
<sequence>MSSLVTEVLSSAGKLEKDDLNAKIVRISKRIEDIKLEVQETLQGRHKEFLPHFVETVELSSHLNEATTEADMLLTKIEKEIKPQLHNATCEYQELTKQLEESSVLVDIVAKLAEIHETLEAAKQAQKKKDYLSAATSLQHIESLISQTKHGCEKDVDILQAMKTEQLVRKEKLKYDLGEIWNQHIIWSVPKSKDDLPYKVELKLMTSGNKTLEEIRSLLQALYYMKELEKKVKKLGTNLMTHVLEIVVSCQVDLQIEKSNASVTLVVVVNKKEHAETAQVFENLHTVFKFLYGSFMKLQVKKESDEKSETLMSLLGKQISREFCDCLIQDCLSPAIPSHSKDLEGYSKVIELTSNLQVQLETLGFLEAGNTTILEYARNVDSLFANKMCQELLVCARKLMKEDLHVTITLPEKEALSEPLPKLARIKAMQEEDKLTSIEDRHDLSKNVFHFPKCQVSSSTKKVLDLLHEVLQEAIKSSPSCAVRLFCTARNICELYCDVVPVYHKESITTLPQQTGLFRDGRKDFLSLSLIVLISTCNLAFIPVSLLQVCHGQKPFIELIIGKLSFLSVFQNIADDISHLPAAERAVKQCIHHLQLLQRVWKDVLPESVFSRVMGTLLNSVLEEIIVHITALEDISEEAGIHLVSLFGIITDQAPGLFKIGDEDVSVMQVHKNVPRWRKFQELRLILGANMREIVDRWADGKGPVALDFTAEEIKQLIRALFQNTERRAAVLAKLR</sequence>
<keyword evidence="4" id="KW-0158">Chromosome</keyword>
<evidence type="ECO:0000256" key="2">
    <source>
        <dbReference type="ARBA" id="ARBA00004629"/>
    </source>
</evidence>
<feature type="domain" description="Centromere/kinetochore protein zw10 C-terminal" evidence="13">
    <location>
        <begin position="449"/>
        <end position="518"/>
    </location>
</feature>
<dbReference type="InterPro" id="IPR048344">
    <property type="entry name" value="Zw10_middle"/>
</dbReference>
<evidence type="ECO:0000256" key="5">
    <source>
        <dbReference type="ARBA" id="ARBA00022490"/>
    </source>
</evidence>
<gene>
    <name evidence="16" type="primary">LOC106468349</name>
</gene>
<keyword evidence="9" id="KW-0131">Cell cycle</keyword>
<protein>
    <submittedName>
        <fullName evidence="16">Centromere/kinetochore protein zw10 homolog</fullName>
    </submittedName>
</protein>
<dbReference type="InterPro" id="IPR009361">
    <property type="entry name" value="Zw10_N"/>
</dbReference>
<keyword evidence="7" id="KW-0498">Mitosis</keyword>
<reference evidence="16" key="1">
    <citation type="submission" date="2025-08" db="UniProtKB">
        <authorList>
            <consortium name="RefSeq"/>
        </authorList>
    </citation>
    <scope>IDENTIFICATION</scope>
    <source>
        <tissue evidence="16">Muscle</tissue>
    </source>
</reference>
<dbReference type="Pfam" id="PF22766">
    <property type="entry name" value="ZW10_C2"/>
    <property type="match status" value="1"/>
</dbReference>
<keyword evidence="6" id="KW-0132">Cell division</keyword>
<dbReference type="InterPro" id="IPR055148">
    <property type="entry name" value="ZW10_C_2"/>
</dbReference>
<name>A0ABM1T936_LIMPO</name>
<dbReference type="PANTHER" id="PTHR12205">
    <property type="entry name" value="CENTROMERE/KINETOCHORE PROTEIN ZW10"/>
    <property type="match status" value="1"/>
</dbReference>
<evidence type="ECO:0000256" key="1">
    <source>
        <dbReference type="ARBA" id="ARBA00004496"/>
    </source>
</evidence>
<dbReference type="GeneID" id="106468349"/>
<evidence type="ECO:0000259" key="13">
    <source>
        <dbReference type="Pfam" id="PF20666"/>
    </source>
</evidence>
<evidence type="ECO:0000256" key="8">
    <source>
        <dbReference type="ARBA" id="ARBA00022838"/>
    </source>
</evidence>
<evidence type="ECO:0000313" key="16">
    <source>
        <dbReference type="RefSeq" id="XP_022252392.1"/>
    </source>
</evidence>
<evidence type="ECO:0000256" key="10">
    <source>
        <dbReference type="ARBA" id="ARBA00023328"/>
    </source>
</evidence>
<dbReference type="PANTHER" id="PTHR12205:SF0">
    <property type="entry name" value="CENTROMERE_KINETOCHORE PROTEIN ZW10 HOMOLOG"/>
    <property type="match status" value="1"/>
</dbReference>
<evidence type="ECO:0000259" key="12">
    <source>
        <dbReference type="Pfam" id="PF20665"/>
    </source>
</evidence>
<accession>A0ABM1T936</accession>
<proteinExistence type="inferred from homology"/>
<evidence type="ECO:0000256" key="7">
    <source>
        <dbReference type="ARBA" id="ARBA00022776"/>
    </source>
</evidence>
<dbReference type="Proteomes" id="UP000694941">
    <property type="component" value="Unplaced"/>
</dbReference>
<dbReference type="RefSeq" id="XP_022252392.1">
    <property type="nucleotide sequence ID" value="XM_022396684.1"/>
</dbReference>
<feature type="domain" description="Centromere/kinetochore protein zw10 N-terminal" evidence="11">
    <location>
        <begin position="28"/>
        <end position="119"/>
    </location>
</feature>
<evidence type="ECO:0000259" key="14">
    <source>
        <dbReference type="Pfam" id="PF22766"/>
    </source>
</evidence>
<evidence type="ECO:0000256" key="6">
    <source>
        <dbReference type="ARBA" id="ARBA00022618"/>
    </source>
</evidence>
<keyword evidence="15" id="KW-1185">Reference proteome</keyword>
<keyword evidence="5" id="KW-0963">Cytoplasm</keyword>
<evidence type="ECO:0000256" key="3">
    <source>
        <dbReference type="ARBA" id="ARBA00006245"/>
    </source>
</evidence>
<dbReference type="InterPro" id="IPR048343">
    <property type="entry name" value="ZW10_C"/>
</dbReference>
<evidence type="ECO:0000256" key="4">
    <source>
        <dbReference type="ARBA" id="ARBA00022454"/>
    </source>
</evidence>
<comment type="similarity">
    <text evidence="3">Belongs to the ZW10 family.</text>
</comment>
<dbReference type="Pfam" id="PF20666">
    <property type="entry name" value="ZW10_C"/>
    <property type="match status" value="1"/>
</dbReference>
<keyword evidence="8" id="KW-0995">Kinetochore</keyword>
<feature type="domain" description="ZW10 C-terminal helical" evidence="14">
    <location>
        <begin position="585"/>
        <end position="735"/>
    </location>
</feature>
<comment type="subcellular location">
    <subcellularLocation>
        <location evidence="2">Chromosome</location>
        <location evidence="2">Centromere</location>
        <location evidence="2">Kinetochore</location>
    </subcellularLocation>
    <subcellularLocation>
        <location evidence="1">Cytoplasm</location>
    </subcellularLocation>
</comment>
<evidence type="ECO:0000256" key="9">
    <source>
        <dbReference type="ARBA" id="ARBA00023306"/>
    </source>
</evidence>
<evidence type="ECO:0000313" key="15">
    <source>
        <dbReference type="Proteomes" id="UP000694941"/>
    </source>
</evidence>